<name>A0ABS7K0N0_9BACI</name>
<organism evidence="1 2">
    <name type="scientific">Mesobacillus maritimus</name>
    <dbReference type="NCBI Taxonomy" id="1643336"/>
    <lineage>
        <taxon>Bacteria</taxon>
        <taxon>Bacillati</taxon>
        <taxon>Bacillota</taxon>
        <taxon>Bacilli</taxon>
        <taxon>Bacillales</taxon>
        <taxon>Bacillaceae</taxon>
        <taxon>Mesobacillus</taxon>
    </lineage>
</organism>
<accession>A0ABS7K0N0</accession>
<dbReference type="InterPro" id="IPR043519">
    <property type="entry name" value="NT_sf"/>
</dbReference>
<dbReference type="PANTHER" id="PTHR34822">
    <property type="entry name" value="GRPB DOMAIN PROTEIN (AFU_ORTHOLOGUE AFUA_1G01530)"/>
    <property type="match status" value="1"/>
</dbReference>
<keyword evidence="2" id="KW-1185">Reference proteome</keyword>
<dbReference type="EMBL" id="JACWFH010000006">
    <property type="protein sequence ID" value="MBY0095818.1"/>
    <property type="molecule type" value="Genomic_DNA"/>
</dbReference>
<protein>
    <submittedName>
        <fullName evidence="1">GrpB family protein</fullName>
    </submittedName>
</protein>
<evidence type="ECO:0000313" key="1">
    <source>
        <dbReference type="EMBL" id="MBY0095818.1"/>
    </source>
</evidence>
<dbReference type="SUPFAM" id="SSF81301">
    <property type="entry name" value="Nucleotidyltransferase"/>
    <property type="match status" value="1"/>
</dbReference>
<dbReference type="Gene3D" id="3.30.460.10">
    <property type="entry name" value="Beta Polymerase, domain 2"/>
    <property type="match status" value="1"/>
</dbReference>
<gene>
    <name evidence="1" type="ORF">H0185_03150</name>
</gene>
<dbReference type="InterPro" id="IPR007344">
    <property type="entry name" value="GrpB/CoaE"/>
</dbReference>
<proteinExistence type="predicted"/>
<reference evidence="1 2" key="1">
    <citation type="submission" date="2020-07" db="EMBL/GenBank/DDBJ databases">
        <title>Fungal Genomes of the International Space Station.</title>
        <authorList>
            <person name="Seuylemezian A."/>
            <person name="Singh N.K."/>
            <person name="Wood J."/>
            <person name="Venkateswaran K."/>
        </authorList>
    </citation>
    <scope>NUCLEOTIDE SEQUENCE [LARGE SCALE GENOMIC DNA]</scope>
    <source>
        <strain evidence="1 2">PL-B2</strain>
    </source>
</reference>
<sequence length="173" mass="20249">MGKEIIIEDYNSNWPSQFEEEKEKLQEILADKTIAIEHIGSTAVEGLGAKPILDIAIGVNDLNVVSEFVELLEPMGYEFVYHKSFPERRFFRKGQWGAGTHHLHFYLFEGEHWNNQLLFRNYLSTHPEVLIEYHQLKIELANTFRFDRASYTENKADFIQEVLRQAMKEGSKI</sequence>
<dbReference type="Pfam" id="PF04229">
    <property type="entry name" value="GrpB"/>
    <property type="match status" value="1"/>
</dbReference>
<dbReference type="RefSeq" id="WP_221871134.1">
    <property type="nucleotide sequence ID" value="NZ_JACWFH010000006.1"/>
</dbReference>
<dbReference type="PANTHER" id="PTHR34822:SF1">
    <property type="entry name" value="GRPB FAMILY PROTEIN"/>
    <property type="match status" value="1"/>
</dbReference>
<comment type="caution">
    <text evidence="1">The sequence shown here is derived from an EMBL/GenBank/DDBJ whole genome shotgun (WGS) entry which is preliminary data.</text>
</comment>
<dbReference type="Proteomes" id="UP000769780">
    <property type="component" value="Unassembled WGS sequence"/>
</dbReference>
<evidence type="ECO:0000313" key="2">
    <source>
        <dbReference type="Proteomes" id="UP000769780"/>
    </source>
</evidence>